<dbReference type="EMBL" id="CP137852">
    <property type="protein sequence ID" value="WPB84718.1"/>
    <property type="molecule type" value="Genomic_DNA"/>
</dbReference>
<keyword evidence="2" id="KW-1185">Reference proteome</keyword>
<sequence length="99" mass="11094">MAFLIPIEINDTGAFAEYWRLTHVQVDRVAGVVEAQLHGYRDEAARRAGKAPLDRLSFRFDQATLEDPYTLAVEDLYRTIRLQPEAGGAPSRFATATDI</sequence>
<reference evidence="1 2" key="1">
    <citation type="submission" date="2023-11" db="EMBL/GenBank/DDBJ databases">
        <title>Arctic aerobic anoxygenic photoheterotroph Sediminicoccus rosea KRV36 adapts its photosynthesis to long days of polar summer.</title>
        <authorList>
            <person name="Tomasch J."/>
            <person name="Kopejtka K."/>
            <person name="Bily T."/>
            <person name="Gardiner A.T."/>
            <person name="Gardian Z."/>
            <person name="Shivaramu S."/>
            <person name="Koblizek M."/>
            <person name="Engelhardt F."/>
            <person name="Kaftan D."/>
        </authorList>
    </citation>
    <scope>NUCLEOTIDE SEQUENCE [LARGE SCALE GENOMIC DNA]</scope>
    <source>
        <strain evidence="1 2">R-30</strain>
    </source>
</reference>
<name>A0ABZ0PG53_9PROT</name>
<dbReference type="RefSeq" id="WP_318648682.1">
    <property type="nucleotide sequence ID" value="NZ_CP137852.1"/>
</dbReference>
<gene>
    <name evidence="1" type="ORF">R9Z33_21815</name>
</gene>
<proteinExistence type="predicted"/>
<evidence type="ECO:0000313" key="1">
    <source>
        <dbReference type="EMBL" id="WPB84718.1"/>
    </source>
</evidence>
<protein>
    <submittedName>
        <fullName evidence="1">Uncharacterized protein</fullName>
    </submittedName>
</protein>
<evidence type="ECO:0000313" key="2">
    <source>
        <dbReference type="Proteomes" id="UP001305521"/>
    </source>
</evidence>
<dbReference type="Proteomes" id="UP001305521">
    <property type="component" value="Chromosome"/>
</dbReference>
<organism evidence="1 2">
    <name type="scientific">Sediminicoccus rosea</name>
    <dbReference type="NCBI Taxonomy" id="1225128"/>
    <lineage>
        <taxon>Bacteria</taxon>
        <taxon>Pseudomonadati</taxon>
        <taxon>Pseudomonadota</taxon>
        <taxon>Alphaproteobacteria</taxon>
        <taxon>Acetobacterales</taxon>
        <taxon>Roseomonadaceae</taxon>
        <taxon>Sediminicoccus</taxon>
    </lineage>
</organism>
<accession>A0ABZ0PG53</accession>